<dbReference type="GO" id="GO:0008964">
    <property type="term" value="F:phosphoenolpyruvate carboxylase activity"/>
    <property type="evidence" value="ECO:0007669"/>
    <property type="project" value="InterPro"/>
</dbReference>
<feature type="non-terminal residue" evidence="3">
    <location>
        <position position="1"/>
    </location>
</feature>
<evidence type="ECO:0000256" key="2">
    <source>
        <dbReference type="ARBA" id="ARBA00022419"/>
    </source>
</evidence>
<keyword evidence="3" id="KW-0670">Pyruvate</keyword>
<dbReference type="PANTHER" id="PTHR30523:SF6">
    <property type="entry name" value="PHOSPHOENOLPYRUVATE CARBOXYLASE"/>
    <property type="match status" value="1"/>
</dbReference>
<sequence length="143" mass="16556">LAQLGKTPFIQNEKPNPYDEAVSLIWYLENVFYATSGEIVHYLQKNILQGKAIQNKLIKLGFWPGGDRDGNPFVTTEITLKVAERLRTSILKCYYVEMRNLKRKLTFSGVDTLVSELEQKLYRSVFYSKGEIYITLEELLTQL</sequence>
<dbReference type="PANTHER" id="PTHR30523">
    <property type="entry name" value="PHOSPHOENOLPYRUVATE CARBOXYLASE"/>
    <property type="match status" value="1"/>
</dbReference>
<comment type="caution">
    <text evidence="3">The sequence shown here is derived from an EMBL/GenBank/DDBJ whole genome shotgun (WGS) entry which is preliminary data.</text>
</comment>
<proteinExistence type="predicted"/>
<dbReference type="RefSeq" id="WP_134092390.1">
    <property type="nucleotide sequence ID" value="NZ_QWDN01000372.1"/>
</dbReference>
<dbReference type="Proteomes" id="UP000298340">
    <property type="component" value="Unassembled WGS sequence"/>
</dbReference>
<evidence type="ECO:0000256" key="1">
    <source>
        <dbReference type="ARBA" id="ARBA00003670"/>
    </source>
</evidence>
<protein>
    <recommendedName>
        <fullName evidence="2">Phosphoenolpyruvate carboxylase</fullName>
    </recommendedName>
</protein>
<dbReference type="EMBL" id="QWDN01000372">
    <property type="protein sequence ID" value="TEB41284.1"/>
    <property type="molecule type" value="Genomic_DNA"/>
</dbReference>
<name>A0A4Y7U4X4_9FLAO</name>
<dbReference type="GO" id="GO:0005829">
    <property type="term" value="C:cytosol"/>
    <property type="evidence" value="ECO:0007669"/>
    <property type="project" value="TreeGrafter"/>
</dbReference>
<gene>
    <name evidence="3" type="ORF">D0809_26315</name>
</gene>
<dbReference type="AlphaFoldDB" id="A0A4Y7U4X4"/>
<dbReference type="Pfam" id="PF00311">
    <property type="entry name" value="PEPcase"/>
    <property type="match status" value="1"/>
</dbReference>
<accession>A0A4Y7U4X4</accession>
<dbReference type="InterPro" id="IPR021135">
    <property type="entry name" value="PEP_COase"/>
</dbReference>
<comment type="function">
    <text evidence="1">Forms oxaloacetate, a four-carbon dicarboxylic acid source for the tricarboxylic acid cycle.</text>
</comment>
<dbReference type="InterPro" id="IPR015813">
    <property type="entry name" value="Pyrv/PenolPyrv_kinase-like_dom"/>
</dbReference>
<dbReference type="SUPFAM" id="SSF51621">
    <property type="entry name" value="Phosphoenolpyruvate/pyruvate domain"/>
    <property type="match status" value="1"/>
</dbReference>
<dbReference type="GO" id="GO:0006099">
    <property type="term" value="P:tricarboxylic acid cycle"/>
    <property type="evidence" value="ECO:0007669"/>
    <property type="project" value="InterPro"/>
</dbReference>
<organism evidence="3 4">
    <name type="scientific">Flavobacterium circumlabens</name>
    <dbReference type="NCBI Taxonomy" id="2133765"/>
    <lineage>
        <taxon>Bacteria</taxon>
        <taxon>Pseudomonadati</taxon>
        <taxon>Bacteroidota</taxon>
        <taxon>Flavobacteriia</taxon>
        <taxon>Flavobacteriales</taxon>
        <taxon>Flavobacteriaceae</taxon>
        <taxon>Flavobacterium</taxon>
    </lineage>
</organism>
<reference evidence="3 4" key="1">
    <citation type="journal article" date="2018" name="Syst. Appl. Microbiol.">
        <title>Flavobacterium circumlabens sp. nov. and Flavobacterium cupreum sp. nov., two psychrotrophic species isolated from Antarctic environmental samples.</title>
        <authorList>
            <person name="Kralova S."/>
            <person name="Busse H.J."/>
            <person name="Svec P."/>
            <person name="Maslanova I."/>
            <person name="Stankova E."/>
            <person name="Bartak M."/>
            <person name="Sedlacek I."/>
        </authorList>
    </citation>
    <scope>NUCLEOTIDE SEQUENCE [LARGE SCALE GENOMIC DNA]</scope>
    <source>
        <strain evidence="3 4">CCM 8828</strain>
    </source>
</reference>
<evidence type="ECO:0000313" key="4">
    <source>
        <dbReference type="Proteomes" id="UP000298340"/>
    </source>
</evidence>
<dbReference type="GO" id="GO:0015977">
    <property type="term" value="P:carbon fixation"/>
    <property type="evidence" value="ECO:0007669"/>
    <property type="project" value="InterPro"/>
</dbReference>
<evidence type="ECO:0000313" key="3">
    <source>
        <dbReference type="EMBL" id="TEB41284.1"/>
    </source>
</evidence>
<feature type="non-terminal residue" evidence="3">
    <location>
        <position position="143"/>
    </location>
</feature>